<name>A0A8E2EF04_9PEZI</name>
<gene>
    <name evidence="2" type="ORF">K432DRAFT_380126</name>
</gene>
<protein>
    <recommendedName>
        <fullName evidence="1">C2H2-type domain-containing protein</fullName>
    </recommendedName>
</protein>
<evidence type="ECO:0000313" key="3">
    <source>
        <dbReference type="Proteomes" id="UP000250266"/>
    </source>
</evidence>
<dbReference type="Proteomes" id="UP000250266">
    <property type="component" value="Unassembled WGS sequence"/>
</dbReference>
<dbReference type="PROSITE" id="PS00028">
    <property type="entry name" value="ZINC_FINGER_C2H2_1"/>
    <property type="match status" value="1"/>
</dbReference>
<dbReference type="AlphaFoldDB" id="A0A8E2EF04"/>
<dbReference type="InterPro" id="IPR013087">
    <property type="entry name" value="Znf_C2H2_type"/>
</dbReference>
<dbReference type="EMBL" id="KV744878">
    <property type="protein sequence ID" value="OCK82801.1"/>
    <property type="molecule type" value="Genomic_DNA"/>
</dbReference>
<evidence type="ECO:0000259" key="1">
    <source>
        <dbReference type="PROSITE" id="PS00028"/>
    </source>
</evidence>
<proteinExistence type="predicted"/>
<feature type="domain" description="C2H2-type" evidence="1">
    <location>
        <begin position="39"/>
        <end position="60"/>
    </location>
</feature>
<organism evidence="2 3">
    <name type="scientific">Lepidopterella palustris CBS 459.81</name>
    <dbReference type="NCBI Taxonomy" id="1314670"/>
    <lineage>
        <taxon>Eukaryota</taxon>
        <taxon>Fungi</taxon>
        <taxon>Dikarya</taxon>
        <taxon>Ascomycota</taxon>
        <taxon>Pezizomycotina</taxon>
        <taxon>Dothideomycetes</taxon>
        <taxon>Pleosporomycetidae</taxon>
        <taxon>Mytilinidiales</taxon>
        <taxon>Argynnaceae</taxon>
        <taxon>Lepidopterella</taxon>
    </lineage>
</organism>
<sequence length="116" mass="12898">MDFWIGPPGGVIANDVLQRSSETEPDPDKNSAPSALHACSECNAQFPDSIASVYHKRYAHKLCTHPLLTSPHNPASTAPPRPTRFPLHTSTNAFLSYEIWQLSSSPQFPRTMKRQL</sequence>
<evidence type="ECO:0000313" key="2">
    <source>
        <dbReference type="EMBL" id="OCK82801.1"/>
    </source>
</evidence>
<accession>A0A8E2EF04</accession>
<keyword evidence="3" id="KW-1185">Reference proteome</keyword>
<reference evidence="2 3" key="1">
    <citation type="journal article" date="2016" name="Nat. Commun.">
        <title>Ectomycorrhizal ecology is imprinted in the genome of the dominant symbiotic fungus Cenococcum geophilum.</title>
        <authorList>
            <consortium name="DOE Joint Genome Institute"/>
            <person name="Peter M."/>
            <person name="Kohler A."/>
            <person name="Ohm R.A."/>
            <person name="Kuo A."/>
            <person name="Krutzmann J."/>
            <person name="Morin E."/>
            <person name="Arend M."/>
            <person name="Barry K.W."/>
            <person name="Binder M."/>
            <person name="Choi C."/>
            <person name="Clum A."/>
            <person name="Copeland A."/>
            <person name="Grisel N."/>
            <person name="Haridas S."/>
            <person name="Kipfer T."/>
            <person name="LaButti K."/>
            <person name="Lindquist E."/>
            <person name="Lipzen A."/>
            <person name="Maire R."/>
            <person name="Meier B."/>
            <person name="Mihaltcheva S."/>
            <person name="Molinier V."/>
            <person name="Murat C."/>
            <person name="Poggeler S."/>
            <person name="Quandt C.A."/>
            <person name="Sperisen C."/>
            <person name="Tritt A."/>
            <person name="Tisserant E."/>
            <person name="Crous P.W."/>
            <person name="Henrissat B."/>
            <person name="Nehls U."/>
            <person name="Egli S."/>
            <person name="Spatafora J.W."/>
            <person name="Grigoriev I.V."/>
            <person name="Martin F.M."/>
        </authorList>
    </citation>
    <scope>NUCLEOTIDE SEQUENCE [LARGE SCALE GENOMIC DNA]</scope>
    <source>
        <strain evidence="2 3">CBS 459.81</strain>
    </source>
</reference>